<dbReference type="InterPro" id="IPR050807">
    <property type="entry name" value="TransReg_Diox_bact_type"/>
</dbReference>
<dbReference type="GO" id="GO:0005829">
    <property type="term" value="C:cytosol"/>
    <property type="evidence" value="ECO:0007669"/>
    <property type="project" value="TreeGrafter"/>
</dbReference>
<organism evidence="6">
    <name type="scientific">Comamonas kerstersii</name>
    <dbReference type="NCBI Taxonomy" id="225992"/>
    <lineage>
        <taxon>Bacteria</taxon>
        <taxon>Pseudomonadati</taxon>
        <taxon>Pseudomonadota</taxon>
        <taxon>Betaproteobacteria</taxon>
        <taxon>Burkholderiales</taxon>
        <taxon>Comamonadaceae</taxon>
        <taxon>Comamonas</taxon>
    </lineage>
</organism>
<dbReference type="InterPro" id="IPR001387">
    <property type="entry name" value="Cro/C1-type_HTH"/>
</dbReference>
<dbReference type="InterPro" id="IPR018653">
    <property type="entry name" value="ScfR_C"/>
</dbReference>
<accession>A0A6A1R663</accession>
<evidence type="ECO:0000313" key="6">
    <source>
        <dbReference type="EMBL" id="KAB0588351.1"/>
    </source>
</evidence>
<dbReference type="CDD" id="cd00093">
    <property type="entry name" value="HTH_XRE"/>
    <property type="match status" value="1"/>
</dbReference>
<dbReference type="AlphaFoldDB" id="A0A6A1R663"/>
<dbReference type="Pfam" id="PF09856">
    <property type="entry name" value="ScfRs"/>
    <property type="match status" value="1"/>
</dbReference>
<dbReference type="Pfam" id="PF06114">
    <property type="entry name" value="Peptidase_M78"/>
    <property type="match status" value="1"/>
</dbReference>
<comment type="similarity">
    <text evidence="1">Belongs to the short-chain fatty acyl-CoA assimilation regulator (ScfR) family.</text>
</comment>
<dbReference type="PANTHER" id="PTHR46797:SF23">
    <property type="entry name" value="HTH-TYPE TRANSCRIPTIONAL REGULATOR SUTR"/>
    <property type="match status" value="1"/>
</dbReference>
<dbReference type="PIRSF" id="PIRSF019251">
    <property type="entry name" value="Rv0465c"/>
    <property type="match status" value="1"/>
</dbReference>
<keyword evidence="2" id="KW-0805">Transcription regulation</keyword>
<dbReference type="GO" id="GO:0003677">
    <property type="term" value="F:DNA binding"/>
    <property type="evidence" value="ECO:0007669"/>
    <property type="project" value="UniProtKB-KW"/>
</dbReference>
<dbReference type="SMART" id="SM00530">
    <property type="entry name" value="HTH_XRE"/>
    <property type="match status" value="1"/>
</dbReference>
<evidence type="ECO:0000256" key="2">
    <source>
        <dbReference type="ARBA" id="ARBA00023015"/>
    </source>
</evidence>
<reference evidence="6" key="1">
    <citation type="submission" date="2019-09" db="EMBL/GenBank/DDBJ databases">
        <title>Draft genome sequences of 48 bacterial type strains from the CCUG.</title>
        <authorList>
            <person name="Tunovic T."/>
            <person name="Pineiro-Iglesias B."/>
            <person name="Unosson C."/>
            <person name="Inganas E."/>
            <person name="Ohlen M."/>
            <person name="Cardew S."/>
            <person name="Jensie-Markopoulos S."/>
            <person name="Salva-Serra F."/>
            <person name="Jaen-Luchoro D."/>
            <person name="Karlsson R."/>
            <person name="Svensson-Stadler L."/>
            <person name="Chun J."/>
            <person name="Moore E."/>
        </authorList>
    </citation>
    <scope>NUCLEOTIDE SEQUENCE</scope>
    <source>
        <strain evidence="6">CCUG 15333</strain>
    </source>
</reference>
<evidence type="ECO:0000256" key="1">
    <source>
        <dbReference type="ARBA" id="ARBA00007227"/>
    </source>
</evidence>
<name>A0A6A1R663_9BURK</name>
<evidence type="ECO:0000256" key="3">
    <source>
        <dbReference type="ARBA" id="ARBA00023125"/>
    </source>
</evidence>
<dbReference type="Gene3D" id="1.10.260.40">
    <property type="entry name" value="lambda repressor-like DNA-binding domains"/>
    <property type="match status" value="1"/>
</dbReference>
<protein>
    <submittedName>
        <fullName evidence="6">ImmA/IrrE family metallo-endopeptidase</fullName>
    </submittedName>
</protein>
<dbReference type="Pfam" id="PF01381">
    <property type="entry name" value="HTH_3"/>
    <property type="match status" value="1"/>
</dbReference>
<dbReference type="SUPFAM" id="SSF47413">
    <property type="entry name" value="lambda repressor-like DNA-binding domains"/>
    <property type="match status" value="1"/>
</dbReference>
<dbReference type="RefSeq" id="WP_151041941.1">
    <property type="nucleotide sequence ID" value="NZ_VZOT01000001.1"/>
</dbReference>
<sequence>MSKIFMGVRLRSLRQERGLTQAALAKALDLSSSYLNQIEQDQRPLTVPVLLKINKVLGVDIQLFSEDEEARVLTQLKDALSVLPPELAAVPMAELRAITSKLPHVAKAMLALHQRYVASTEQIELLAAHANGESVPLSDVAKTSGRALAAVPPQMPYEAVREFFFARRNYFDALDCAAESLAAQAREHGGNVVEWLKQRLQASHALRVVPMDAARDKEELSYRYFEAKTRVLYIAQHLRPGQQAFHMATQLALLEFEQHIEQELQAADWQDVATQRLARIGLANYVAGAFLLPYRRFLAAAERVQYDVDVLARQFDVGFETVCHRLSTLQRPEAPGVPFFFVRVDRAGNISKRQSATHFHFSKTGGTCPLWVVYEAFQRPGEVVPQLASMPDGRMYFWIARTVTTPGKRWGAPKKTFSIGLGCDVRHAHRLIYAKGLDLRRADAATPIGMGCKVCERPACPQRAFPHIGKPLQVSENESGLIPYVSACPSGQGVST</sequence>
<dbReference type="InterPro" id="IPR010359">
    <property type="entry name" value="IrrE_HExxH"/>
</dbReference>
<dbReference type="EMBL" id="VZOT01000001">
    <property type="protein sequence ID" value="KAB0588351.1"/>
    <property type="molecule type" value="Genomic_DNA"/>
</dbReference>
<dbReference type="GO" id="GO:0003700">
    <property type="term" value="F:DNA-binding transcription factor activity"/>
    <property type="evidence" value="ECO:0007669"/>
    <property type="project" value="TreeGrafter"/>
</dbReference>
<evidence type="ECO:0000259" key="5">
    <source>
        <dbReference type="PROSITE" id="PS50943"/>
    </source>
</evidence>
<dbReference type="PROSITE" id="PS50943">
    <property type="entry name" value="HTH_CROC1"/>
    <property type="match status" value="1"/>
</dbReference>
<comment type="caution">
    <text evidence="6">The sequence shown here is derived from an EMBL/GenBank/DDBJ whole genome shotgun (WGS) entry which is preliminary data.</text>
</comment>
<proteinExistence type="inferred from homology"/>
<dbReference type="InterPro" id="IPR026281">
    <property type="entry name" value="HTH_RamB"/>
</dbReference>
<evidence type="ECO:0000256" key="4">
    <source>
        <dbReference type="ARBA" id="ARBA00023163"/>
    </source>
</evidence>
<feature type="domain" description="HTH cro/C1-type" evidence="5">
    <location>
        <begin position="10"/>
        <end position="64"/>
    </location>
</feature>
<dbReference type="PANTHER" id="PTHR46797">
    <property type="entry name" value="HTH-TYPE TRANSCRIPTIONAL REGULATOR"/>
    <property type="match status" value="1"/>
</dbReference>
<dbReference type="InterPro" id="IPR010982">
    <property type="entry name" value="Lambda_DNA-bd_dom_sf"/>
</dbReference>
<gene>
    <name evidence="6" type="ORF">F7P80_00060</name>
</gene>
<keyword evidence="3" id="KW-0238">DNA-binding</keyword>
<keyword evidence="4" id="KW-0804">Transcription</keyword>